<dbReference type="EMBL" id="JAKGTH010000006">
    <property type="protein sequence ID" value="MCF4100142.1"/>
    <property type="molecule type" value="Genomic_DNA"/>
</dbReference>
<accession>A0ABS9EBC1</accession>
<dbReference type="Proteomes" id="UP001179363">
    <property type="component" value="Unassembled WGS sequence"/>
</dbReference>
<evidence type="ECO:0000313" key="3">
    <source>
        <dbReference type="EMBL" id="MCF4100142.1"/>
    </source>
</evidence>
<organism evidence="3 4">
    <name type="scientific">Gillisia lutea</name>
    <dbReference type="NCBI Taxonomy" id="2909668"/>
    <lineage>
        <taxon>Bacteria</taxon>
        <taxon>Pseudomonadati</taxon>
        <taxon>Bacteroidota</taxon>
        <taxon>Flavobacteriia</taxon>
        <taxon>Flavobacteriales</taxon>
        <taxon>Flavobacteriaceae</taxon>
        <taxon>Gillisia</taxon>
    </lineage>
</organism>
<feature type="domain" description="AB hydrolase-1" evidence="2">
    <location>
        <begin position="13"/>
        <end position="242"/>
    </location>
</feature>
<gene>
    <name evidence="3" type="ORF">L1I30_00545</name>
</gene>
<dbReference type="SUPFAM" id="SSF53474">
    <property type="entry name" value="alpha/beta-Hydrolases"/>
    <property type="match status" value="1"/>
</dbReference>
<keyword evidence="1 3" id="KW-0378">Hydrolase</keyword>
<dbReference type="Gene3D" id="3.40.50.1820">
    <property type="entry name" value="alpha/beta hydrolase"/>
    <property type="match status" value="1"/>
</dbReference>
<reference evidence="3" key="1">
    <citation type="submission" date="2022-01" db="EMBL/GenBank/DDBJ databases">
        <title>Gillisia lutea sp. nov., isolated from marine plastic residues from the Malvarosa beach (Valencia, Spain).</title>
        <authorList>
            <person name="Vidal-Verdu A."/>
            <person name="Molina-Menor E."/>
            <person name="Satari L."/>
            <person name="Pascual J."/>
            <person name="Pereto J."/>
            <person name="Porcar M."/>
        </authorList>
    </citation>
    <scope>NUCLEOTIDE SEQUENCE</scope>
    <source>
        <strain evidence="3">M10.2A</strain>
    </source>
</reference>
<dbReference type="GO" id="GO:0016787">
    <property type="term" value="F:hydrolase activity"/>
    <property type="evidence" value="ECO:0007669"/>
    <property type="project" value="UniProtKB-KW"/>
</dbReference>
<evidence type="ECO:0000256" key="1">
    <source>
        <dbReference type="ARBA" id="ARBA00022801"/>
    </source>
</evidence>
<dbReference type="RefSeq" id="WP_236132297.1">
    <property type="nucleotide sequence ID" value="NZ_JAKGTH010000006.1"/>
</dbReference>
<dbReference type="PANTHER" id="PTHR46118:SF4">
    <property type="entry name" value="PROTEIN ABHD11"/>
    <property type="match status" value="1"/>
</dbReference>
<dbReference type="PANTHER" id="PTHR46118">
    <property type="entry name" value="PROTEIN ABHD11"/>
    <property type="match status" value="1"/>
</dbReference>
<comment type="caution">
    <text evidence="3">The sequence shown here is derived from an EMBL/GenBank/DDBJ whole genome shotgun (WGS) entry which is preliminary data.</text>
</comment>
<protein>
    <submittedName>
        <fullName evidence="3">Alpha/beta fold hydrolase</fullName>
    </submittedName>
</protein>
<sequence>MIKLHATVLGEGKPFLILHGFLGMSDNWKTLGNKFSEAGYQVHLLDQRNHGRSPHTSEMTYELMAQDIQDYCLENKLEDVILLGHSMGGKVAMQVAGSFPELISKLIIVDIGPRYYSPHHHEILDGLTKLDKQSLSSRGEAEDFLAQFVSDVGTRMFLLKNLYWKSKGQLALRLNLEVLKEASENIGEALSEDIRFDKPVLFIKGGNSNYINKEDEPLIQLHFPNSEILTISGAGHWLHAEKMSNFYDNVIQFL</sequence>
<dbReference type="InterPro" id="IPR029058">
    <property type="entry name" value="AB_hydrolase_fold"/>
</dbReference>
<proteinExistence type="predicted"/>
<name>A0ABS9EBC1_9FLAO</name>
<dbReference type="Pfam" id="PF00561">
    <property type="entry name" value="Abhydrolase_1"/>
    <property type="match status" value="1"/>
</dbReference>
<evidence type="ECO:0000313" key="4">
    <source>
        <dbReference type="Proteomes" id="UP001179363"/>
    </source>
</evidence>
<evidence type="ECO:0000259" key="2">
    <source>
        <dbReference type="Pfam" id="PF00561"/>
    </source>
</evidence>
<dbReference type="InterPro" id="IPR000073">
    <property type="entry name" value="AB_hydrolase_1"/>
</dbReference>
<dbReference type="PRINTS" id="PR00111">
    <property type="entry name" value="ABHYDROLASE"/>
</dbReference>
<keyword evidence="4" id="KW-1185">Reference proteome</keyword>